<protein>
    <submittedName>
        <fullName evidence="1">Uncharacterized protein</fullName>
    </submittedName>
</protein>
<sequence>LKDLRGAVQKDLRLFSCSQAASRPTWSAVNEKVSQTRFRTKATSHPSGFKGQTKEYFFSSTSLTPTPTHSNSTTLTCWDHMMDMALSDIRVAPPMRFCQTVPMHPTVMVPAVLRGWGVQDTHPERYCQEV</sequence>
<dbReference type="EMBL" id="RHFK02000007">
    <property type="protein sequence ID" value="TWW73632.1"/>
    <property type="molecule type" value="Genomic_DNA"/>
</dbReference>
<gene>
    <name evidence="1" type="ORF">D4764_15G0010260</name>
</gene>
<accession>A0A5C6P1F8</accession>
<comment type="caution">
    <text evidence="1">The sequence shown here is derived from an EMBL/GenBank/DDBJ whole genome shotgun (WGS) entry which is preliminary data.</text>
</comment>
<organism evidence="1 2">
    <name type="scientific">Takifugu flavidus</name>
    <name type="common">sansaifugu</name>
    <dbReference type="NCBI Taxonomy" id="433684"/>
    <lineage>
        <taxon>Eukaryota</taxon>
        <taxon>Metazoa</taxon>
        <taxon>Chordata</taxon>
        <taxon>Craniata</taxon>
        <taxon>Vertebrata</taxon>
        <taxon>Euteleostomi</taxon>
        <taxon>Actinopterygii</taxon>
        <taxon>Neopterygii</taxon>
        <taxon>Teleostei</taxon>
        <taxon>Neoteleostei</taxon>
        <taxon>Acanthomorphata</taxon>
        <taxon>Eupercaria</taxon>
        <taxon>Tetraodontiformes</taxon>
        <taxon>Tetradontoidea</taxon>
        <taxon>Tetraodontidae</taxon>
        <taxon>Takifugu</taxon>
    </lineage>
</organism>
<reference evidence="1 2" key="1">
    <citation type="submission" date="2019-04" db="EMBL/GenBank/DDBJ databases">
        <title>Chromosome genome assembly for Takifugu flavidus.</title>
        <authorList>
            <person name="Xiao S."/>
        </authorList>
    </citation>
    <scope>NUCLEOTIDE SEQUENCE [LARGE SCALE GENOMIC DNA]</scope>
    <source>
        <strain evidence="1">HTHZ2018</strain>
        <tissue evidence="1">Muscle</tissue>
    </source>
</reference>
<dbReference type="AlphaFoldDB" id="A0A5C6P1F8"/>
<evidence type="ECO:0000313" key="2">
    <source>
        <dbReference type="Proteomes" id="UP000324091"/>
    </source>
</evidence>
<feature type="non-terminal residue" evidence="1">
    <location>
        <position position="1"/>
    </location>
</feature>
<keyword evidence="2" id="KW-1185">Reference proteome</keyword>
<dbReference type="Proteomes" id="UP000324091">
    <property type="component" value="Chromosome 15"/>
</dbReference>
<proteinExistence type="predicted"/>
<evidence type="ECO:0000313" key="1">
    <source>
        <dbReference type="EMBL" id="TWW73632.1"/>
    </source>
</evidence>
<name>A0A5C6P1F8_9TELE</name>